<evidence type="ECO:0000313" key="2">
    <source>
        <dbReference type="Proteomes" id="UP000266906"/>
    </source>
</evidence>
<gene>
    <name evidence="1" type="ORF">EDD38_6710</name>
</gene>
<dbReference type="EMBL" id="RKQG01000002">
    <property type="protein sequence ID" value="RPE29552.1"/>
    <property type="molecule type" value="Genomic_DNA"/>
</dbReference>
<keyword evidence="2" id="KW-1185">Reference proteome</keyword>
<name>A0A3N4R8N9_9ACTN</name>
<dbReference type="InterPro" id="IPR027443">
    <property type="entry name" value="IPNS-like_sf"/>
</dbReference>
<evidence type="ECO:0008006" key="3">
    <source>
        <dbReference type="Google" id="ProtNLM"/>
    </source>
</evidence>
<dbReference type="RefSeq" id="WP_123820960.1">
    <property type="nucleotide sequence ID" value="NZ_JBEYIY010000004.1"/>
</dbReference>
<sequence length="191" mass="21985">MTTVTDPQSLGQDMLELVPGLQFDHQEILRAYQQVVDRVPVTDPEHPEHRLRRLGLTHRAGAADPWHDAGTGQFDQKTGEKHFEESEFAFFNEELKDTYFHHLYQSLPFRIGRMRLVPLHPGEIYHMHTDASRVAHVAIVSNEDSRLLFRTGHTYHVPTDGRVHLLNTRLHHSAYNAGGTTRIHLTMTKVE</sequence>
<reference evidence="1 2" key="1">
    <citation type="submission" date="2018-11" db="EMBL/GenBank/DDBJ databases">
        <title>Sequencing the genomes of 1000 actinobacteria strains.</title>
        <authorList>
            <person name="Klenk H.-P."/>
        </authorList>
    </citation>
    <scope>NUCLEOTIDE SEQUENCE [LARGE SCALE GENOMIC DNA]</scope>
    <source>
        <strain evidence="1 2">DSM 44781</strain>
    </source>
</reference>
<dbReference type="Proteomes" id="UP000266906">
    <property type="component" value="Unassembled WGS sequence"/>
</dbReference>
<protein>
    <recommendedName>
        <fullName evidence="3">Aspartyl/asparaginyl beta-hydroxylase</fullName>
    </recommendedName>
</protein>
<accession>A0A3N4R8N9</accession>
<dbReference type="AlphaFoldDB" id="A0A3N4R8N9"/>
<dbReference type="Gene3D" id="2.60.120.330">
    <property type="entry name" value="B-lactam Antibiotic, Isopenicillin N Synthase, Chain"/>
    <property type="match status" value="1"/>
</dbReference>
<comment type="caution">
    <text evidence="1">The sequence shown here is derived from an EMBL/GenBank/DDBJ whole genome shotgun (WGS) entry which is preliminary data.</text>
</comment>
<organism evidence="1 2">
    <name type="scientific">Kitasatospora cineracea</name>
    <dbReference type="NCBI Taxonomy" id="88074"/>
    <lineage>
        <taxon>Bacteria</taxon>
        <taxon>Bacillati</taxon>
        <taxon>Actinomycetota</taxon>
        <taxon>Actinomycetes</taxon>
        <taxon>Kitasatosporales</taxon>
        <taxon>Streptomycetaceae</taxon>
        <taxon>Kitasatospora</taxon>
    </lineage>
</organism>
<evidence type="ECO:0000313" key="1">
    <source>
        <dbReference type="EMBL" id="RPE29552.1"/>
    </source>
</evidence>
<proteinExistence type="predicted"/>
<dbReference type="SUPFAM" id="SSF51197">
    <property type="entry name" value="Clavaminate synthase-like"/>
    <property type="match status" value="1"/>
</dbReference>